<dbReference type="GO" id="GO:0008395">
    <property type="term" value="F:steroid hydroxylase activity"/>
    <property type="evidence" value="ECO:0007669"/>
    <property type="project" value="TreeGrafter"/>
</dbReference>
<dbReference type="GO" id="GO:0020037">
    <property type="term" value="F:heme binding"/>
    <property type="evidence" value="ECO:0007669"/>
    <property type="project" value="InterPro"/>
</dbReference>
<evidence type="ECO:0000256" key="3">
    <source>
        <dbReference type="ARBA" id="ARBA00023004"/>
    </source>
</evidence>
<dbReference type="GO" id="GO:0005506">
    <property type="term" value="F:iron ion binding"/>
    <property type="evidence" value="ECO:0007669"/>
    <property type="project" value="InterPro"/>
</dbReference>
<organism evidence="5 6">
    <name type="scientific">Ramazzottius varieornatus</name>
    <name type="common">Water bear</name>
    <name type="synonym">Tardigrade</name>
    <dbReference type="NCBI Taxonomy" id="947166"/>
    <lineage>
        <taxon>Eukaryota</taxon>
        <taxon>Metazoa</taxon>
        <taxon>Ecdysozoa</taxon>
        <taxon>Tardigrada</taxon>
        <taxon>Eutardigrada</taxon>
        <taxon>Parachela</taxon>
        <taxon>Hypsibioidea</taxon>
        <taxon>Ramazzottiidae</taxon>
        <taxon>Ramazzottius</taxon>
    </lineage>
</organism>
<comment type="similarity">
    <text evidence="1">Belongs to the cytochrome P450 family.</text>
</comment>
<dbReference type="InterPro" id="IPR050182">
    <property type="entry name" value="Cytochrome_P450_fam2"/>
</dbReference>
<dbReference type="PANTHER" id="PTHR24300:SF403">
    <property type="entry name" value="CYTOCHROME P450 306A1"/>
    <property type="match status" value="1"/>
</dbReference>
<dbReference type="InterPro" id="IPR001128">
    <property type="entry name" value="Cyt_P450"/>
</dbReference>
<dbReference type="PANTHER" id="PTHR24300">
    <property type="entry name" value="CYTOCHROME P450 508A4-RELATED"/>
    <property type="match status" value="1"/>
</dbReference>
<dbReference type="GO" id="GO:0006805">
    <property type="term" value="P:xenobiotic metabolic process"/>
    <property type="evidence" value="ECO:0007669"/>
    <property type="project" value="TreeGrafter"/>
</dbReference>
<sequence length="163" mass="19050">MTATALFLYRFRRYFLRMIDRWNGRIPPGPAALPLVGTTNVDVQRPDKTFRKWASKYGNLFSFYLGERFCVAVGDMDSIRTLFKDERLNNRTRAGILQHFSGNMRDGIVMGDGEIWKDHRRFSLQALRDFGLAKARGKSGFKRKRRTWWRSYADSQTESSIPN</sequence>
<dbReference type="Proteomes" id="UP000186922">
    <property type="component" value="Unassembled WGS sequence"/>
</dbReference>
<evidence type="ECO:0000313" key="5">
    <source>
        <dbReference type="EMBL" id="GAV09181.1"/>
    </source>
</evidence>
<evidence type="ECO:0008006" key="7">
    <source>
        <dbReference type="Google" id="ProtNLM"/>
    </source>
</evidence>
<dbReference type="Gene3D" id="1.10.630.10">
    <property type="entry name" value="Cytochrome P450"/>
    <property type="match status" value="1"/>
</dbReference>
<dbReference type="InterPro" id="IPR036396">
    <property type="entry name" value="Cyt_P450_sf"/>
</dbReference>
<evidence type="ECO:0000256" key="4">
    <source>
        <dbReference type="ARBA" id="ARBA00023033"/>
    </source>
</evidence>
<keyword evidence="3" id="KW-0408">Iron</keyword>
<dbReference type="AlphaFoldDB" id="A0A1D1W706"/>
<keyword evidence="4" id="KW-0503">Monooxygenase</keyword>
<evidence type="ECO:0000313" key="6">
    <source>
        <dbReference type="Proteomes" id="UP000186922"/>
    </source>
</evidence>
<evidence type="ECO:0000256" key="1">
    <source>
        <dbReference type="ARBA" id="ARBA00010617"/>
    </source>
</evidence>
<name>A0A1D1W706_RAMVA</name>
<keyword evidence="2" id="KW-0479">Metal-binding</keyword>
<proteinExistence type="inferred from homology"/>
<dbReference type="Pfam" id="PF00067">
    <property type="entry name" value="p450"/>
    <property type="match status" value="1"/>
</dbReference>
<gene>
    <name evidence="5" type="primary">RvY_18767</name>
    <name evidence="5" type="synonym">RvY_18767.1</name>
    <name evidence="5" type="ORF">RvY_18767-1</name>
</gene>
<dbReference type="GO" id="GO:0016712">
    <property type="term" value="F:oxidoreductase activity, acting on paired donors, with incorporation or reduction of molecular oxygen, reduced flavin or flavoprotein as one donor, and incorporation of one atom of oxygen"/>
    <property type="evidence" value="ECO:0007669"/>
    <property type="project" value="TreeGrafter"/>
</dbReference>
<dbReference type="OrthoDB" id="2789670at2759"/>
<dbReference type="STRING" id="947166.A0A1D1W706"/>
<reference evidence="5 6" key="1">
    <citation type="journal article" date="2016" name="Nat. Commun.">
        <title>Extremotolerant tardigrade genome and improved radiotolerance of human cultured cells by tardigrade-unique protein.</title>
        <authorList>
            <person name="Hashimoto T."/>
            <person name="Horikawa D.D."/>
            <person name="Saito Y."/>
            <person name="Kuwahara H."/>
            <person name="Kozuka-Hata H."/>
            <person name="Shin-I T."/>
            <person name="Minakuchi Y."/>
            <person name="Ohishi K."/>
            <person name="Motoyama A."/>
            <person name="Aizu T."/>
            <person name="Enomoto A."/>
            <person name="Kondo K."/>
            <person name="Tanaka S."/>
            <person name="Hara Y."/>
            <person name="Koshikawa S."/>
            <person name="Sagara H."/>
            <person name="Miura T."/>
            <person name="Yokobori S."/>
            <person name="Miyagawa K."/>
            <person name="Suzuki Y."/>
            <person name="Kubo T."/>
            <person name="Oyama M."/>
            <person name="Kohara Y."/>
            <person name="Fujiyama A."/>
            <person name="Arakawa K."/>
            <person name="Katayama T."/>
            <person name="Toyoda A."/>
            <person name="Kunieda T."/>
        </authorList>
    </citation>
    <scope>NUCLEOTIDE SEQUENCE [LARGE SCALE GENOMIC DNA]</scope>
    <source>
        <strain evidence="5 6">YOKOZUNA-1</strain>
    </source>
</reference>
<keyword evidence="4" id="KW-0560">Oxidoreductase</keyword>
<dbReference type="GO" id="GO:0005737">
    <property type="term" value="C:cytoplasm"/>
    <property type="evidence" value="ECO:0007669"/>
    <property type="project" value="TreeGrafter"/>
</dbReference>
<protein>
    <recommendedName>
        <fullName evidence="7">Cytochrome P450</fullName>
    </recommendedName>
</protein>
<dbReference type="EMBL" id="BDGG01000021">
    <property type="protein sequence ID" value="GAV09181.1"/>
    <property type="molecule type" value="Genomic_DNA"/>
</dbReference>
<accession>A0A1D1W706</accession>
<comment type="caution">
    <text evidence="5">The sequence shown here is derived from an EMBL/GenBank/DDBJ whole genome shotgun (WGS) entry which is preliminary data.</text>
</comment>
<dbReference type="GO" id="GO:0006082">
    <property type="term" value="P:organic acid metabolic process"/>
    <property type="evidence" value="ECO:0007669"/>
    <property type="project" value="TreeGrafter"/>
</dbReference>
<dbReference type="SUPFAM" id="SSF48264">
    <property type="entry name" value="Cytochrome P450"/>
    <property type="match status" value="1"/>
</dbReference>
<keyword evidence="6" id="KW-1185">Reference proteome</keyword>
<evidence type="ECO:0000256" key="2">
    <source>
        <dbReference type="ARBA" id="ARBA00022723"/>
    </source>
</evidence>